<protein>
    <submittedName>
        <fullName evidence="9">Deoxyribodipyrimidine photo-lyase</fullName>
        <ecNumber evidence="9">4.1.99.3</ecNumber>
    </submittedName>
</protein>
<sequence length="473" mass="53535">MSDVQLMWFRSDLRTFDNRALHAAAERGPVIAIFLTSLPQWQHHDHGANKVDFWLRGAAALREHLAGLNIPLLQRRIATYDEAPAALLELARTHGASALHFNREYPLNERRRDAAVESAFQANGLAVWGHTDAVAYAPGELLTGKGEPYSVFTPFAKAWHRQLASRRIALVEEPEPQAQLAIDADPPPSRDLEAMADAPLDPSLWPAGQDEAGDRLERFLRFRGHHYKRQRDFPALPGTSELSPYLALGMISHRQCLHAVMSNNEGHLADGDAGLTAWANELVWREFYLHIAASFPDINRHCPFQSHTKALAWRDDDAGFQAWCEGRTGYPLVDAAMRQLVHCGWMHNRLRMVVAMFLSKHLLIDWRRGEAFFMRHLIDGDFASNNGGWQWAASTGTDAAPYFRIFNPTTQAERFDPEGRFIAQWLPELAELPVKSRFFPDESQRRRTGYATPIVDHKAARQRALDAFKSLTT</sequence>
<comment type="similarity">
    <text evidence="3">Belongs to the DNA photolyase class-1 family.</text>
</comment>
<keyword evidence="5 7" id="KW-0274">FAD</keyword>
<dbReference type="InterPro" id="IPR018394">
    <property type="entry name" value="DNA_photolyase_1_CS_C"/>
</dbReference>
<keyword evidence="4 7" id="KW-0285">Flavoprotein</keyword>
<dbReference type="SUPFAM" id="SSF48173">
    <property type="entry name" value="Cryptochrome/photolyase FAD-binding domain"/>
    <property type="match status" value="1"/>
</dbReference>
<dbReference type="InterPro" id="IPR014729">
    <property type="entry name" value="Rossmann-like_a/b/a_fold"/>
</dbReference>
<organism evidence="9 10">
    <name type="scientific">Chromohalobacter canadensis</name>
    <dbReference type="NCBI Taxonomy" id="141389"/>
    <lineage>
        <taxon>Bacteria</taxon>
        <taxon>Pseudomonadati</taxon>
        <taxon>Pseudomonadota</taxon>
        <taxon>Gammaproteobacteria</taxon>
        <taxon>Oceanospirillales</taxon>
        <taxon>Halomonadaceae</taxon>
        <taxon>Chromohalobacter</taxon>
    </lineage>
</organism>
<gene>
    <name evidence="9" type="primary">phrB</name>
    <name evidence="9" type="ORF">SR908_09545</name>
</gene>
<evidence type="ECO:0000256" key="5">
    <source>
        <dbReference type="ARBA" id="ARBA00022827"/>
    </source>
</evidence>
<evidence type="ECO:0000256" key="2">
    <source>
        <dbReference type="ARBA" id="ARBA00001974"/>
    </source>
</evidence>
<reference evidence="9 10" key="1">
    <citation type="submission" date="2023-11" db="EMBL/GenBank/DDBJ databases">
        <title>MicrobeMod: A computational toolkit for identifying prokaryotic methylation and restriction-modification with nanopore sequencing.</title>
        <authorList>
            <person name="Crits-Christoph A."/>
            <person name="Kang S.C."/>
            <person name="Lee H."/>
            <person name="Ostrov N."/>
        </authorList>
    </citation>
    <scope>NUCLEOTIDE SEQUENCE [LARGE SCALE GENOMIC DNA]</scope>
    <source>
        <strain evidence="9 10">ATCC 43984</strain>
    </source>
</reference>
<evidence type="ECO:0000313" key="9">
    <source>
        <dbReference type="EMBL" id="WQH07741.1"/>
    </source>
</evidence>
<dbReference type="Gene3D" id="1.10.579.10">
    <property type="entry name" value="DNA Cyclobutane Dipyrimidine Photolyase, subunit A, domain 3"/>
    <property type="match status" value="1"/>
</dbReference>
<feature type="domain" description="Photolyase/cryptochrome alpha/beta" evidence="8">
    <location>
        <begin position="3"/>
        <end position="135"/>
    </location>
</feature>
<dbReference type="Proteomes" id="UP001321908">
    <property type="component" value="Chromosome"/>
</dbReference>
<keyword evidence="10" id="KW-1185">Reference proteome</keyword>
<proteinExistence type="inferred from homology"/>
<comment type="cofactor">
    <cofactor evidence="2">
        <name>FAD</name>
        <dbReference type="ChEBI" id="CHEBI:57692"/>
    </cofactor>
</comment>
<dbReference type="Pfam" id="PF00875">
    <property type="entry name" value="DNA_photolyase"/>
    <property type="match status" value="1"/>
</dbReference>
<evidence type="ECO:0000256" key="7">
    <source>
        <dbReference type="RuleBase" id="RU004182"/>
    </source>
</evidence>
<dbReference type="RefSeq" id="WP_246924473.1">
    <property type="nucleotide sequence ID" value="NZ_CP140151.1"/>
</dbReference>
<dbReference type="SUPFAM" id="SSF52425">
    <property type="entry name" value="Cryptochrome/photolyase, N-terminal domain"/>
    <property type="match status" value="1"/>
</dbReference>
<dbReference type="PROSITE" id="PS51645">
    <property type="entry name" value="PHR_CRY_ALPHA_BETA"/>
    <property type="match status" value="1"/>
</dbReference>
<comment type="similarity">
    <text evidence="7">Belongs to the DNA photolyase family.</text>
</comment>
<dbReference type="EMBL" id="CP140151">
    <property type="protein sequence ID" value="WQH07741.1"/>
    <property type="molecule type" value="Genomic_DNA"/>
</dbReference>
<dbReference type="InterPro" id="IPR006050">
    <property type="entry name" value="DNA_photolyase_N"/>
</dbReference>
<dbReference type="PROSITE" id="PS00394">
    <property type="entry name" value="DNA_PHOTOLYASES_1_1"/>
    <property type="match status" value="1"/>
</dbReference>
<dbReference type="InterPro" id="IPR005101">
    <property type="entry name" value="Cryptochr/Photolyase_FAD-bd"/>
</dbReference>
<evidence type="ECO:0000256" key="1">
    <source>
        <dbReference type="ARBA" id="ARBA00001932"/>
    </source>
</evidence>
<dbReference type="InterPro" id="IPR036134">
    <property type="entry name" value="Crypto/Photolyase_FAD-like_sf"/>
</dbReference>
<evidence type="ECO:0000256" key="3">
    <source>
        <dbReference type="ARBA" id="ARBA00005862"/>
    </source>
</evidence>
<dbReference type="PANTHER" id="PTHR11455:SF9">
    <property type="entry name" value="CRYPTOCHROME CIRCADIAN CLOCK 5 ISOFORM X1"/>
    <property type="match status" value="1"/>
</dbReference>
<dbReference type="GO" id="GO:0003904">
    <property type="term" value="F:deoxyribodipyrimidine photo-lyase activity"/>
    <property type="evidence" value="ECO:0007669"/>
    <property type="project" value="UniProtKB-EC"/>
</dbReference>
<dbReference type="EC" id="4.1.99.3" evidence="9"/>
<dbReference type="NCBIfam" id="NF007955">
    <property type="entry name" value="PRK10674.1"/>
    <property type="match status" value="1"/>
</dbReference>
<dbReference type="InterPro" id="IPR002081">
    <property type="entry name" value="Cryptochrome/DNA_photolyase_1"/>
</dbReference>
<keyword evidence="9" id="KW-0456">Lyase</keyword>
<dbReference type="PRINTS" id="PR00147">
    <property type="entry name" value="DNAPHOTLYASE"/>
</dbReference>
<keyword evidence="6 7" id="KW-0157">Chromophore</keyword>
<evidence type="ECO:0000313" key="10">
    <source>
        <dbReference type="Proteomes" id="UP001321908"/>
    </source>
</evidence>
<evidence type="ECO:0000256" key="6">
    <source>
        <dbReference type="ARBA" id="ARBA00022991"/>
    </source>
</evidence>
<dbReference type="Pfam" id="PF03441">
    <property type="entry name" value="FAD_binding_7"/>
    <property type="match status" value="1"/>
</dbReference>
<dbReference type="PANTHER" id="PTHR11455">
    <property type="entry name" value="CRYPTOCHROME"/>
    <property type="match status" value="1"/>
</dbReference>
<dbReference type="Gene3D" id="3.40.50.620">
    <property type="entry name" value="HUPs"/>
    <property type="match status" value="1"/>
</dbReference>
<comment type="cofactor">
    <cofactor evidence="1">
        <name>(6R)-5,10-methylene-5,6,7,8-tetrahydrofolate</name>
        <dbReference type="ChEBI" id="CHEBI:15636"/>
    </cofactor>
</comment>
<dbReference type="InterPro" id="IPR036155">
    <property type="entry name" value="Crypto/Photolyase_N_sf"/>
</dbReference>
<evidence type="ECO:0000259" key="8">
    <source>
        <dbReference type="PROSITE" id="PS51645"/>
    </source>
</evidence>
<name>A0ABZ0Y6Q9_9GAMM</name>
<evidence type="ECO:0000256" key="4">
    <source>
        <dbReference type="ARBA" id="ARBA00022630"/>
    </source>
</evidence>
<accession>A0ABZ0Y6Q9</accession>
<dbReference type="Gene3D" id="1.25.40.80">
    <property type="match status" value="1"/>
</dbReference>